<keyword evidence="1" id="KW-1133">Transmembrane helix</keyword>
<dbReference type="Proteomes" id="UP001486207">
    <property type="component" value="Unassembled WGS sequence"/>
</dbReference>
<evidence type="ECO:0000256" key="1">
    <source>
        <dbReference type="SAM" id="Phobius"/>
    </source>
</evidence>
<evidence type="ECO:0000313" key="2">
    <source>
        <dbReference type="EMBL" id="MER7378041.1"/>
    </source>
</evidence>
<protein>
    <recommendedName>
        <fullName evidence="4">Lysine transporter LysE</fullName>
    </recommendedName>
</protein>
<feature type="transmembrane region" description="Helical" evidence="1">
    <location>
        <begin position="66"/>
        <end position="84"/>
    </location>
</feature>
<keyword evidence="1" id="KW-0812">Transmembrane</keyword>
<comment type="caution">
    <text evidence="2">The sequence shown here is derived from an EMBL/GenBank/DDBJ whole genome shotgun (WGS) entry which is preliminary data.</text>
</comment>
<reference evidence="2 3" key="1">
    <citation type="submission" date="2024-06" db="EMBL/GenBank/DDBJ databases">
        <title>The Natural Products Discovery Center: Release of the First 8490 Sequenced Strains for Exploring Actinobacteria Biosynthetic Diversity.</title>
        <authorList>
            <person name="Kalkreuter E."/>
            <person name="Kautsar S.A."/>
            <person name="Yang D."/>
            <person name="Bader C.D."/>
            <person name="Teijaro C.N."/>
            <person name="Fluegel L."/>
            <person name="Davis C.M."/>
            <person name="Simpson J.R."/>
            <person name="Lauterbach L."/>
            <person name="Steele A.D."/>
            <person name="Gui C."/>
            <person name="Meng S."/>
            <person name="Li G."/>
            <person name="Viehrig K."/>
            <person name="Ye F."/>
            <person name="Su P."/>
            <person name="Kiefer A.F."/>
            <person name="Nichols A."/>
            <person name="Cepeda A.J."/>
            <person name="Yan W."/>
            <person name="Fan B."/>
            <person name="Jiang Y."/>
            <person name="Adhikari A."/>
            <person name="Zheng C.-J."/>
            <person name="Schuster L."/>
            <person name="Cowan T.M."/>
            <person name="Smanski M.J."/>
            <person name="Chevrette M.G."/>
            <person name="De Carvalho L.P.S."/>
            <person name="Shen B."/>
        </authorList>
    </citation>
    <scope>NUCLEOTIDE SEQUENCE [LARGE SCALE GENOMIC DNA]</scope>
    <source>
        <strain evidence="2 3">NPDC000155</strain>
    </source>
</reference>
<evidence type="ECO:0000313" key="3">
    <source>
        <dbReference type="Proteomes" id="UP001486207"/>
    </source>
</evidence>
<name>A0ABV1Y2F4_9ACTN</name>
<proteinExistence type="predicted"/>
<dbReference type="RefSeq" id="WP_190074709.1">
    <property type="nucleotide sequence ID" value="NZ_BNBM01000020.1"/>
</dbReference>
<keyword evidence="1" id="KW-0472">Membrane</keyword>
<evidence type="ECO:0008006" key="4">
    <source>
        <dbReference type="Google" id="ProtNLM"/>
    </source>
</evidence>
<feature type="transmembrane region" description="Helical" evidence="1">
    <location>
        <begin position="96"/>
        <end position="117"/>
    </location>
</feature>
<gene>
    <name evidence="2" type="ORF">ABT384_36040</name>
</gene>
<dbReference type="EMBL" id="JBEPFB010000021">
    <property type="protein sequence ID" value="MER7378041.1"/>
    <property type="molecule type" value="Genomic_DNA"/>
</dbReference>
<organism evidence="2 3">
    <name type="scientific">Streptomyces lanatus</name>
    <dbReference type="NCBI Taxonomy" id="66900"/>
    <lineage>
        <taxon>Bacteria</taxon>
        <taxon>Bacillati</taxon>
        <taxon>Actinomycetota</taxon>
        <taxon>Actinomycetes</taxon>
        <taxon>Kitasatosporales</taxon>
        <taxon>Streptomycetaceae</taxon>
        <taxon>Streptomyces</taxon>
    </lineage>
</organism>
<keyword evidence="3" id="KW-1185">Reference proteome</keyword>
<feature type="transmembrane region" description="Helical" evidence="1">
    <location>
        <begin position="40"/>
        <end position="60"/>
    </location>
</feature>
<accession>A0ABV1Y2F4</accession>
<sequence>METESGGRVAVPVARSHVVRVIRGVGSFLKELVEEFAGEAALTLLACLTALGLAVAFFWGWERSSLITGGVGGALLAFLAYGAWELMRPERTGRRMRLAGAAAATFAVTAVLFVYALSCNCS</sequence>